<dbReference type="SUPFAM" id="SSF48371">
    <property type="entry name" value="ARM repeat"/>
    <property type="match status" value="1"/>
</dbReference>
<dbReference type="Proteomes" id="UP000000689">
    <property type="component" value="Chromosome 4"/>
</dbReference>
<feature type="domain" description="MIF4G" evidence="9">
    <location>
        <begin position="609"/>
        <end position="853"/>
    </location>
</feature>
<dbReference type="InterPro" id="IPR036211">
    <property type="entry name" value="eIF4G_eIF4E-bd_sf"/>
</dbReference>
<dbReference type="eggNOG" id="KOG0401">
    <property type="taxonomic scope" value="Eukaryota"/>
</dbReference>
<evidence type="ECO:0000256" key="7">
    <source>
        <dbReference type="ARBA" id="ARBA00022917"/>
    </source>
</evidence>
<dbReference type="HOGENOM" id="CLU_006715_1_0_1"/>
<dbReference type="InterPro" id="IPR016024">
    <property type="entry name" value="ARM-type_fold"/>
</dbReference>
<feature type="compositionally biased region" description="Polar residues" evidence="8">
    <location>
        <begin position="232"/>
        <end position="243"/>
    </location>
</feature>
<keyword evidence="11" id="KW-1185">Reference proteome</keyword>
<feature type="compositionally biased region" description="Polar residues" evidence="8">
    <location>
        <begin position="920"/>
        <end position="930"/>
    </location>
</feature>
<evidence type="ECO:0000259" key="9">
    <source>
        <dbReference type="SMART" id="SM00543"/>
    </source>
</evidence>
<dbReference type="RefSeq" id="XP_003669843.1">
    <property type="nucleotide sequence ID" value="XM_003669795.1"/>
</dbReference>
<dbReference type="EMBL" id="HE580270">
    <property type="protein sequence ID" value="CCD24600.1"/>
    <property type="molecule type" value="Genomic_DNA"/>
</dbReference>
<dbReference type="Pfam" id="PF02854">
    <property type="entry name" value="MIF4G"/>
    <property type="match status" value="1"/>
</dbReference>
<feature type="compositionally biased region" description="Low complexity" evidence="8">
    <location>
        <begin position="64"/>
        <end position="92"/>
    </location>
</feature>
<feature type="compositionally biased region" description="Basic and acidic residues" evidence="8">
    <location>
        <begin position="195"/>
        <end position="214"/>
    </location>
</feature>
<dbReference type="FunFam" id="1.25.40.180:FF:000020">
    <property type="entry name" value="Eukaryotic translation initiation factor subunit"/>
    <property type="match status" value="1"/>
</dbReference>
<gene>
    <name evidence="10" type="primary">NDAI0D02860</name>
    <name evidence="10" type="ordered locus">NDAI_0D02860</name>
</gene>
<feature type="compositionally biased region" description="Basic and acidic residues" evidence="8">
    <location>
        <begin position="283"/>
        <end position="301"/>
    </location>
</feature>
<dbReference type="GO" id="GO:0003729">
    <property type="term" value="F:mRNA binding"/>
    <property type="evidence" value="ECO:0007669"/>
    <property type="project" value="TreeGrafter"/>
</dbReference>
<feature type="compositionally biased region" description="Basic and acidic residues" evidence="8">
    <location>
        <begin position="540"/>
        <end position="570"/>
    </location>
</feature>
<feature type="compositionally biased region" description="Basic and acidic residues" evidence="8">
    <location>
        <begin position="904"/>
        <end position="917"/>
    </location>
</feature>
<evidence type="ECO:0000313" key="11">
    <source>
        <dbReference type="Proteomes" id="UP000000689"/>
    </source>
</evidence>
<evidence type="ECO:0000256" key="2">
    <source>
        <dbReference type="ARBA" id="ARBA00005775"/>
    </source>
</evidence>
<keyword evidence="4" id="KW-0396">Initiation factor</keyword>
<feature type="compositionally biased region" description="Low complexity" evidence="8">
    <location>
        <begin position="882"/>
        <end position="899"/>
    </location>
</feature>
<dbReference type="Gene3D" id="1.20.970.30">
    <property type="entry name" value="eIF4G, eIF4E-binding domain"/>
    <property type="match status" value="1"/>
</dbReference>
<feature type="region of interest" description="Disordered" evidence="8">
    <location>
        <begin position="174"/>
        <end position="301"/>
    </location>
</feature>
<feature type="compositionally biased region" description="Polar residues" evidence="8">
    <location>
        <begin position="470"/>
        <end position="488"/>
    </location>
</feature>
<accession>G0W9Y9</accession>
<dbReference type="Gene3D" id="1.25.40.180">
    <property type="match status" value="1"/>
</dbReference>
<comment type="similarity">
    <text evidence="2">Belongs to the eukaryotic initiation factor 4G family.</text>
</comment>
<keyword evidence="3" id="KW-0963">Cytoplasm</keyword>
<evidence type="ECO:0000256" key="4">
    <source>
        <dbReference type="ARBA" id="ARBA00022540"/>
    </source>
</evidence>
<dbReference type="Pfam" id="PF12152">
    <property type="entry name" value="eIF_4G1"/>
    <property type="match status" value="1"/>
</dbReference>
<feature type="region of interest" description="Disordered" evidence="8">
    <location>
        <begin position="874"/>
        <end position="955"/>
    </location>
</feature>
<feature type="region of interest" description="Disordered" evidence="8">
    <location>
        <begin position="461"/>
        <end position="570"/>
    </location>
</feature>
<evidence type="ECO:0000256" key="8">
    <source>
        <dbReference type="SAM" id="MobiDB-lite"/>
    </source>
</evidence>
<keyword evidence="6" id="KW-0694">RNA-binding</keyword>
<name>G0W9Y9_NAUDC</name>
<dbReference type="SMART" id="SM00543">
    <property type="entry name" value="MIF4G"/>
    <property type="match status" value="1"/>
</dbReference>
<feature type="compositionally biased region" description="Polar residues" evidence="8">
    <location>
        <begin position="9"/>
        <end position="23"/>
    </location>
</feature>
<feature type="compositionally biased region" description="Polar residues" evidence="8">
    <location>
        <begin position="497"/>
        <end position="511"/>
    </location>
</feature>
<protein>
    <recommendedName>
        <fullName evidence="9">MIF4G domain-containing protein</fullName>
    </recommendedName>
</protein>
<feature type="compositionally biased region" description="Polar residues" evidence="8">
    <location>
        <begin position="270"/>
        <end position="282"/>
    </location>
</feature>
<dbReference type="AlphaFoldDB" id="G0W9Y9"/>
<feature type="compositionally biased region" description="Polar residues" evidence="8">
    <location>
        <begin position="45"/>
        <end position="63"/>
    </location>
</feature>
<dbReference type="GeneID" id="11495257"/>
<dbReference type="InterPro" id="IPR003890">
    <property type="entry name" value="MIF4G-like_typ-3"/>
</dbReference>
<dbReference type="OrthoDB" id="514777at2759"/>
<proteinExistence type="inferred from homology"/>
<evidence type="ECO:0000313" key="10">
    <source>
        <dbReference type="EMBL" id="CCD24600.1"/>
    </source>
</evidence>
<sequence>MTDQDGKQNEPQQEQQPLTSQPLSQGTVTSQTTSNTTNSYPTKSVNSYQKYNQVNGPGNEQQPTYSYGTNNNNYNGKPHRSNSNTSSNMNGNYYKQYQPVNGNGYTSKANRYNNPKNPATAQYYNNKYNNIPYNATQEQLNALQWKSYYGSQMMYMPQQMMSMANAQQMPMSPPSISATLATPTPVPSTPFQPKRKIEITTKSGERLDLKEIHQRKVNSNGSSIEPSDLSKESTPTSITQNEPVENPFLTSKKADTNENNTTTTTNNDTSPIPASSVDASNENDSKSNIEEEEKPSAEETRKLFLEQVRLRKESLERKKKGLDSPAFTPAPALTTPVSTATIETHPESEIPKEIETDVKEDIKEGIKEDVREEEDALETPDPSMPSMTFTELLEKLKKVDPIKDIYAFNYSKDVTSPDIKYKSTHVKYTYGPEFLLQFKDKINVTPDDEWKASTQSKIVIPPPRGYRGGNENTVRFGGNNNMTSSATGGRNDMRNPSMRNMDSNARINSRTSSKRNKSMRRAIAGGDDRRSNTGRSSYTPRRDRERTDTERYEDRHYNNSYRMEEKPKEEVAPFVPSANRWIPKSRVKKTEKKFAPDGVTELLEKSEVESKMKSLLNKLTLEKFDTISNDILAITEQSKWEKNGETLNLVIEQIFLKACDEPHWSSMYAQLCGKVVKELDPEIKDETNEGKTGPKLVLHYLVARCHTEFQKGWTDKLPTNEDGSPLEPEMMSDEYYQAASAKRRGLGLVRFIGFLYRLNLLTGKMMFECFRRLIKDLSDNPSEEILESVVELLMTVGKQFEHDTFRAGNATLEGCVLLDSLFQIIQNLIDTDTQISSRIKFKLLDVKELREKKHWNSDKQESGPKTIQQIHQEEEKARQLKMNSRTNSRRMNTSSSSNSHRQSYRKDYQSSSKDRFASGKTPSSRYTSKQPIKEKRPSAPAPSNMFDALMDAGEE</sequence>
<evidence type="ECO:0000256" key="3">
    <source>
        <dbReference type="ARBA" id="ARBA00022490"/>
    </source>
</evidence>
<keyword evidence="7" id="KW-0648">Protein biosynthesis</keyword>
<organism evidence="10 11">
    <name type="scientific">Naumovozyma dairenensis (strain ATCC 10597 / BCRC 20456 / CBS 421 / NBRC 0211 / NRRL Y-12639)</name>
    <name type="common">Saccharomyces dairenensis</name>
    <dbReference type="NCBI Taxonomy" id="1071378"/>
    <lineage>
        <taxon>Eukaryota</taxon>
        <taxon>Fungi</taxon>
        <taxon>Dikarya</taxon>
        <taxon>Ascomycota</taxon>
        <taxon>Saccharomycotina</taxon>
        <taxon>Saccharomycetes</taxon>
        <taxon>Saccharomycetales</taxon>
        <taxon>Saccharomycetaceae</taxon>
        <taxon>Naumovozyma</taxon>
    </lineage>
</organism>
<dbReference type="GO" id="GO:0016281">
    <property type="term" value="C:eukaryotic translation initiation factor 4F complex"/>
    <property type="evidence" value="ECO:0007669"/>
    <property type="project" value="TreeGrafter"/>
</dbReference>
<dbReference type="GO" id="GO:0003743">
    <property type="term" value="F:translation initiation factor activity"/>
    <property type="evidence" value="ECO:0007669"/>
    <property type="project" value="UniProtKB-KW"/>
</dbReference>
<dbReference type="KEGG" id="ndi:NDAI_0D02860"/>
<evidence type="ECO:0000256" key="5">
    <source>
        <dbReference type="ARBA" id="ARBA00022553"/>
    </source>
</evidence>
<dbReference type="InterPro" id="IPR022745">
    <property type="entry name" value="eIF4G1_eIF4E-bd"/>
</dbReference>
<comment type="subcellular location">
    <subcellularLocation>
        <location evidence="1">Cytoplasm</location>
    </subcellularLocation>
</comment>
<feature type="compositionally biased region" description="Low complexity" evidence="8">
    <location>
        <begin position="24"/>
        <end position="44"/>
    </location>
</feature>
<dbReference type="OMA" id="GRINRYN"/>
<reference evidence="10 11" key="1">
    <citation type="journal article" date="2011" name="Proc. Natl. Acad. Sci. U.S.A.">
        <title>Evolutionary erosion of yeast sex chromosomes by mating-type switching accidents.</title>
        <authorList>
            <person name="Gordon J.L."/>
            <person name="Armisen D."/>
            <person name="Proux-Wera E."/>
            <person name="Oheigeartaigh S.S."/>
            <person name="Byrne K.P."/>
            <person name="Wolfe K.H."/>
        </authorList>
    </citation>
    <scope>NUCLEOTIDE SEQUENCE [LARGE SCALE GENOMIC DNA]</scope>
    <source>
        <strain evidence="11">ATCC 10597 / BCRC 20456 / CBS 421 / NBRC 0211 / NRRL Y-12639</strain>
    </source>
</reference>
<evidence type="ECO:0000256" key="6">
    <source>
        <dbReference type="ARBA" id="ARBA00022884"/>
    </source>
</evidence>
<dbReference type="PANTHER" id="PTHR23253">
    <property type="entry name" value="EUKARYOTIC TRANSLATION INITIATION FACTOR 4 GAMMA"/>
    <property type="match status" value="1"/>
</dbReference>
<dbReference type="GO" id="GO:0010494">
    <property type="term" value="C:cytoplasmic stress granule"/>
    <property type="evidence" value="ECO:0007669"/>
    <property type="project" value="UniProtKB-ARBA"/>
</dbReference>
<dbReference type="SUPFAM" id="SSF101489">
    <property type="entry name" value="Eukaryotic initiation factor 4f subunit eIF4g, eIF4e-binding domain"/>
    <property type="match status" value="1"/>
</dbReference>
<feature type="region of interest" description="Disordered" evidence="8">
    <location>
        <begin position="1"/>
        <end position="94"/>
    </location>
</feature>
<dbReference type="PANTHER" id="PTHR23253:SF9">
    <property type="entry name" value="EUKARYOTIC TRANSLATION INITIATION FACTOR 4 GAMMA 2"/>
    <property type="match status" value="1"/>
</dbReference>
<evidence type="ECO:0000256" key="1">
    <source>
        <dbReference type="ARBA" id="ARBA00004496"/>
    </source>
</evidence>
<keyword evidence="5" id="KW-0597">Phosphoprotein</keyword>
<dbReference type="STRING" id="1071378.G0W9Y9"/>
<feature type="compositionally biased region" description="Low complexity" evidence="8">
    <location>
        <begin position="257"/>
        <end position="269"/>
    </location>
</feature>